<gene>
    <name evidence="3" type="ORF">DEM34_11345</name>
</gene>
<feature type="transmembrane region" description="Helical" evidence="1">
    <location>
        <begin position="315"/>
        <end position="335"/>
    </location>
</feature>
<dbReference type="RefSeq" id="WP_109678933.1">
    <property type="nucleotide sequence ID" value="NZ_CP086615.1"/>
</dbReference>
<accession>A0A2U2N184</accession>
<feature type="transmembrane region" description="Helical" evidence="1">
    <location>
        <begin position="408"/>
        <end position="425"/>
    </location>
</feature>
<feature type="transmembrane region" description="Helical" evidence="1">
    <location>
        <begin position="59"/>
        <end position="80"/>
    </location>
</feature>
<evidence type="ECO:0000259" key="2">
    <source>
        <dbReference type="Pfam" id="PF01970"/>
    </source>
</evidence>
<feature type="transmembrane region" description="Helical" evidence="1">
    <location>
        <begin position="432"/>
        <end position="452"/>
    </location>
</feature>
<feature type="transmembrane region" description="Helical" evidence="1">
    <location>
        <begin position="198"/>
        <end position="216"/>
    </location>
</feature>
<evidence type="ECO:0000313" key="4">
    <source>
        <dbReference type="Proteomes" id="UP000245474"/>
    </source>
</evidence>
<feature type="transmembrane region" description="Helical" evidence="1">
    <location>
        <begin position="20"/>
        <end position="47"/>
    </location>
</feature>
<evidence type="ECO:0000256" key="1">
    <source>
        <dbReference type="SAM" id="Phobius"/>
    </source>
</evidence>
<feature type="transmembrane region" description="Helical" evidence="1">
    <location>
        <begin position="464"/>
        <end position="485"/>
    </location>
</feature>
<feature type="transmembrane region" description="Helical" evidence="1">
    <location>
        <begin position="168"/>
        <end position="186"/>
    </location>
</feature>
<comment type="caution">
    <text evidence="3">The sequence shown here is derived from an EMBL/GenBank/DDBJ whole genome shotgun (WGS) entry which is preliminary data.</text>
</comment>
<dbReference type="Pfam" id="PF01970">
    <property type="entry name" value="TctA"/>
    <property type="match status" value="1"/>
</dbReference>
<keyword evidence="1" id="KW-1133">Transmembrane helix</keyword>
<dbReference type="EMBL" id="QFFI01000016">
    <property type="protein sequence ID" value="PWG62734.1"/>
    <property type="molecule type" value="Genomic_DNA"/>
</dbReference>
<keyword evidence="1" id="KW-0812">Transmembrane</keyword>
<feature type="transmembrane region" description="Helical" evidence="1">
    <location>
        <begin position="381"/>
        <end position="402"/>
    </location>
</feature>
<evidence type="ECO:0000313" key="3">
    <source>
        <dbReference type="EMBL" id="PWG62734.1"/>
    </source>
</evidence>
<dbReference type="OrthoDB" id="9781349at2"/>
<dbReference type="InterPro" id="IPR002823">
    <property type="entry name" value="DUF112_TM"/>
</dbReference>
<feature type="transmembrane region" description="Helical" evidence="1">
    <location>
        <begin position="141"/>
        <end position="162"/>
    </location>
</feature>
<feature type="transmembrane region" description="Helical" evidence="1">
    <location>
        <begin position="107"/>
        <end position="129"/>
    </location>
</feature>
<reference evidence="3 4" key="1">
    <citation type="submission" date="2018-05" db="EMBL/GenBank/DDBJ databases">
        <title>Spiribacter halobius sp. nov., a moderately halophilic bacterium isolated from marine solar saltern.</title>
        <authorList>
            <person name="Zheng W.-S."/>
            <person name="Lu D.-C."/>
            <person name="Du Z.-J."/>
        </authorList>
    </citation>
    <scope>NUCLEOTIDE SEQUENCE [LARGE SCALE GENOMIC DNA]</scope>
    <source>
        <strain evidence="3 4">E85</strain>
    </source>
</reference>
<dbReference type="AlphaFoldDB" id="A0A2U2N184"/>
<feature type="domain" description="DUF112" evidence="2">
    <location>
        <begin position="19"/>
        <end position="437"/>
    </location>
</feature>
<organism evidence="3 4">
    <name type="scientific">Sediminicurvatus halobius</name>
    <dbReference type="NCBI Taxonomy" id="2182432"/>
    <lineage>
        <taxon>Bacteria</taxon>
        <taxon>Pseudomonadati</taxon>
        <taxon>Pseudomonadota</taxon>
        <taxon>Gammaproteobacteria</taxon>
        <taxon>Chromatiales</taxon>
        <taxon>Ectothiorhodospiraceae</taxon>
        <taxon>Sediminicurvatus</taxon>
    </lineage>
</organism>
<feature type="transmembrane region" description="Helical" evidence="1">
    <location>
        <begin position="355"/>
        <end position="374"/>
    </location>
</feature>
<dbReference type="Proteomes" id="UP000245474">
    <property type="component" value="Unassembled WGS sequence"/>
</dbReference>
<name>A0A2U2N184_9GAMM</name>
<proteinExistence type="predicted"/>
<protein>
    <recommendedName>
        <fullName evidence="2">DUF112 domain-containing protein</fullName>
    </recommendedName>
</protein>
<keyword evidence="4" id="KW-1185">Reference proteome</keyword>
<feature type="transmembrane region" description="Helical" evidence="1">
    <location>
        <begin position="256"/>
        <end position="278"/>
    </location>
</feature>
<keyword evidence="1" id="KW-0472">Membrane</keyword>
<dbReference type="PANTHER" id="PTHR35342">
    <property type="entry name" value="TRICARBOXYLIC TRANSPORT PROTEIN"/>
    <property type="match status" value="1"/>
</dbReference>
<dbReference type="PANTHER" id="PTHR35342:SF5">
    <property type="entry name" value="TRICARBOXYLIC TRANSPORT PROTEIN"/>
    <property type="match status" value="1"/>
</dbReference>
<sequence>MSDLITGLSGVLLDPATLGLFVFALIGGIVFGSIPGISGVTLAAILLPFTAGMSTTQAVMTFAVLYVSSVYGGAITAILFNIPGSPNNAPACFDGYPMTLNGQSGKAIGAAVTASALGGTVSALVMMLATESIAGWAVRAFGPPEIFALVVFGLTVAGAVGAQTLSHGWLSVCLGLLLATIGTSPAGNVPRFNMGSTYLMGGIEFVAIILGVFAVSEVLKQGQHIAEGIRVPPKIGIDFPSFAEFWALKLAVFRSIIIGFFSGILPGIGATLAAFLGYNEAVRWSRNPKKFGTGTLEGVVAPEVANNAATGAAMVPLLALGIPGGALTAMMLAAFQMHGLDPGPALFMTSRELVWTVFVAMLLANMSIMLLGYLETKTIVHLLRIPFPLLAPIILMLGIIGAYAVRNLMLDVWVMLIAGIAAFVLRGRGYSMAGVVLGVILGQIGEGAFVKAMPIMNYELTGFLYRPVALVLLLGAVLSVAISAFQRVRRARKEAGRDGLPADASA</sequence>